<name>A0A6P1TMS9_9FIRM</name>
<evidence type="ECO:0000313" key="2">
    <source>
        <dbReference type="EMBL" id="QHQ60975.1"/>
    </source>
</evidence>
<dbReference type="EMBL" id="CP048000">
    <property type="protein sequence ID" value="QHQ60975.1"/>
    <property type="molecule type" value="Genomic_DNA"/>
</dbReference>
<sequence>MTEKVIYLNKTVYELCREDSEVAGILAEAGFTDIMKPGMLNTAGRFMTIPKGAVMKKMNLDTIKQIFKEHGYEIRD</sequence>
<dbReference type="InterPro" id="IPR038062">
    <property type="entry name" value="ScdA-like_N_sf"/>
</dbReference>
<gene>
    <name evidence="2" type="ORF">Ana3638_09475</name>
</gene>
<organism evidence="2 3">
    <name type="scientific">Anaerocolumna sedimenticola</name>
    <dbReference type="NCBI Taxonomy" id="2696063"/>
    <lineage>
        <taxon>Bacteria</taxon>
        <taxon>Bacillati</taxon>
        <taxon>Bacillota</taxon>
        <taxon>Clostridia</taxon>
        <taxon>Lachnospirales</taxon>
        <taxon>Lachnospiraceae</taxon>
        <taxon>Anaerocolumna</taxon>
    </lineage>
</organism>
<dbReference type="AlphaFoldDB" id="A0A6P1TMS9"/>
<dbReference type="InterPro" id="IPR015077">
    <property type="entry name" value="DUF1858"/>
</dbReference>
<dbReference type="KEGG" id="anr:Ana3638_09475"/>
<protein>
    <submittedName>
        <fullName evidence="2">DUF1858 domain-containing protein</fullName>
    </submittedName>
</protein>
<keyword evidence="3" id="KW-1185">Reference proteome</keyword>
<dbReference type="Proteomes" id="UP000464314">
    <property type="component" value="Chromosome"/>
</dbReference>
<evidence type="ECO:0000313" key="3">
    <source>
        <dbReference type="Proteomes" id="UP000464314"/>
    </source>
</evidence>
<dbReference type="Pfam" id="PF08984">
    <property type="entry name" value="DUF1858"/>
    <property type="match status" value="1"/>
</dbReference>
<feature type="domain" description="DUF1858" evidence="1">
    <location>
        <begin position="6"/>
        <end position="63"/>
    </location>
</feature>
<reference evidence="2 3" key="1">
    <citation type="submission" date="2020-01" db="EMBL/GenBank/DDBJ databases">
        <title>Genome analysis of Anaerocolumna sp. CBA3638.</title>
        <authorList>
            <person name="Kim J."/>
            <person name="Roh S.W."/>
        </authorList>
    </citation>
    <scope>NUCLEOTIDE SEQUENCE [LARGE SCALE GENOMIC DNA]</scope>
    <source>
        <strain evidence="2 3">CBA3638</strain>
    </source>
</reference>
<proteinExistence type="predicted"/>
<dbReference type="RefSeq" id="WP_161837803.1">
    <property type="nucleotide sequence ID" value="NZ_CP048000.1"/>
</dbReference>
<dbReference type="SUPFAM" id="SSF140683">
    <property type="entry name" value="SP0561-like"/>
    <property type="match status" value="1"/>
</dbReference>
<dbReference type="Gene3D" id="1.10.3910.10">
    <property type="entry name" value="SP0561-like"/>
    <property type="match status" value="1"/>
</dbReference>
<evidence type="ECO:0000259" key="1">
    <source>
        <dbReference type="Pfam" id="PF08984"/>
    </source>
</evidence>
<accession>A0A6P1TMS9</accession>